<dbReference type="SUPFAM" id="SSF53335">
    <property type="entry name" value="S-adenosyl-L-methionine-dependent methyltransferases"/>
    <property type="match status" value="1"/>
</dbReference>
<proteinExistence type="predicted"/>
<evidence type="ECO:0000256" key="2">
    <source>
        <dbReference type="ARBA" id="ARBA00022679"/>
    </source>
</evidence>
<protein>
    <recommendedName>
        <fullName evidence="5">O-methyltransferase C-terminal domain-containing protein</fullName>
    </recommendedName>
</protein>
<dbReference type="PANTHER" id="PTHR43712">
    <property type="entry name" value="PUTATIVE (AFU_ORTHOLOGUE AFUA_4G14580)-RELATED"/>
    <property type="match status" value="1"/>
</dbReference>
<dbReference type="InterPro" id="IPR029063">
    <property type="entry name" value="SAM-dependent_MTases_sf"/>
</dbReference>
<dbReference type="PIRSF" id="PIRSF005739">
    <property type="entry name" value="O-mtase"/>
    <property type="match status" value="1"/>
</dbReference>
<dbReference type="PROSITE" id="PS51683">
    <property type="entry name" value="SAM_OMT_II"/>
    <property type="match status" value="1"/>
</dbReference>
<dbReference type="GO" id="GO:0032259">
    <property type="term" value="P:methylation"/>
    <property type="evidence" value="ECO:0007669"/>
    <property type="project" value="UniProtKB-KW"/>
</dbReference>
<feature type="domain" description="O-methyltransferase C-terminal" evidence="5">
    <location>
        <begin position="168"/>
        <end position="366"/>
    </location>
</feature>
<keyword evidence="1" id="KW-0489">Methyltransferase</keyword>
<keyword evidence="7" id="KW-1185">Reference proteome</keyword>
<dbReference type="InterPro" id="IPR036390">
    <property type="entry name" value="WH_DNA-bd_sf"/>
</dbReference>
<organism evidence="6 7">
    <name type="scientific">Hymenoscyphus fraxineus</name>
    <dbReference type="NCBI Taxonomy" id="746836"/>
    <lineage>
        <taxon>Eukaryota</taxon>
        <taxon>Fungi</taxon>
        <taxon>Dikarya</taxon>
        <taxon>Ascomycota</taxon>
        <taxon>Pezizomycotina</taxon>
        <taxon>Leotiomycetes</taxon>
        <taxon>Helotiales</taxon>
        <taxon>Helotiaceae</taxon>
        <taxon>Hymenoscyphus</taxon>
    </lineage>
</organism>
<dbReference type="InterPro" id="IPR016461">
    <property type="entry name" value="COMT-like"/>
</dbReference>
<dbReference type="Gene3D" id="1.10.10.10">
    <property type="entry name" value="Winged helix-like DNA-binding domain superfamily/Winged helix DNA-binding domain"/>
    <property type="match status" value="1"/>
</dbReference>
<dbReference type="InterPro" id="IPR001077">
    <property type="entry name" value="COMT_C"/>
</dbReference>
<evidence type="ECO:0000256" key="1">
    <source>
        <dbReference type="ARBA" id="ARBA00022603"/>
    </source>
</evidence>
<gene>
    <name evidence="6" type="ORF">HYFRA_00003308</name>
</gene>
<name>A0A9N9KT67_9HELO</name>
<reference evidence="6" key="1">
    <citation type="submission" date="2021-07" db="EMBL/GenBank/DDBJ databases">
        <authorList>
            <person name="Durling M."/>
        </authorList>
    </citation>
    <scope>NUCLEOTIDE SEQUENCE</scope>
</reference>
<evidence type="ECO:0000259" key="5">
    <source>
        <dbReference type="Pfam" id="PF00891"/>
    </source>
</evidence>
<dbReference type="Pfam" id="PF00891">
    <property type="entry name" value="Methyltransf_2"/>
    <property type="match status" value="1"/>
</dbReference>
<keyword evidence="3" id="KW-0949">S-adenosyl-L-methionine</keyword>
<dbReference type="Proteomes" id="UP000696280">
    <property type="component" value="Unassembled WGS sequence"/>
</dbReference>
<keyword evidence="2" id="KW-0808">Transferase</keyword>
<dbReference type="PANTHER" id="PTHR43712:SF1">
    <property type="entry name" value="HYPOTHETICAL O-METHYLTRANSFERASE (EUROFUNG)-RELATED"/>
    <property type="match status" value="1"/>
</dbReference>
<dbReference type="SUPFAM" id="SSF46785">
    <property type="entry name" value="Winged helix' DNA-binding domain"/>
    <property type="match status" value="1"/>
</dbReference>
<comment type="caution">
    <text evidence="6">The sequence shown here is derived from an EMBL/GenBank/DDBJ whole genome shotgun (WGS) entry which is preliminary data.</text>
</comment>
<feature type="active site" description="Proton acceptor" evidence="4">
    <location>
        <position position="296"/>
    </location>
</feature>
<dbReference type="InterPro" id="IPR036388">
    <property type="entry name" value="WH-like_DNA-bd_sf"/>
</dbReference>
<dbReference type="AlphaFoldDB" id="A0A9N9KT67"/>
<dbReference type="Gene3D" id="3.40.50.150">
    <property type="entry name" value="Vaccinia Virus protein VP39"/>
    <property type="match status" value="1"/>
</dbReference>
<sequence length="388" mass="42917">MDAIIAQVQSLASNANEAGRKEVIDTLRNLQYAVETPYDTLNRFAGLHLQIAGARIGVDLGIFSALHESKQPLSVEALAQKNGAAPELLDSPSLTSEGRILRYLASVGQIKETSKDHFSSSSITATLADDSYQGGIHHFFDTVGPSIQELPDFLAATNYQNITESTKTPFNKAFNTELPAFVWFPSQPERFAHFQKVMTVQRAGAPIFISTFQFKKELGNFQGKTVLVDVGGGFGHQAMAVLEAFPELSGKLILQDLPQTLEHVPAIDGIQVMPHNFFEPQVVQGAKFYYLRNILHDWPDEKSVIILKNIISAMEPDSRILIDDKVLPNEKVHWHATQEDLTMMAALGSKERTVEQWRALMDSAGLEILDIVQYTTSLNDSIIVAVPK</sequence>
<evidence type="ECO:0000313" key="7">
    <source>
        <dbReference type="Proteomes" id="UP000696280"/>
    </source>
</evidence>
<dbReference type="GO" id="GO:0008171">
    <property type="term" value="F:O-methyltransferase activity"/>
    <property type="evidence" value="ECO:0007669"/>
    <property type="project" value="InterPro"/>
</dbReference>
<evidence type="ECO:0000313" key="6">
    <source>
        <dbReference type="EMBL" id="CAG8953111.1"/>
    </source>
</evidence>
<accession>A0A9N9KT67</accession>
<dbReference type="OrthoDB" id="2410195at2759"/>
<evidence type="ECO:0000256" key="4">
    <source>
        <dbReference type="PIRSR" id="PIRSR005739-1"/>
    </source>
</evidence>
<dbReference type="EMBL" id="CAJVRL010000049">
    <property type="protein sequence ID" value="CAG8953111.1"/>
    <property type="molecule type" value="Genomic_DNA"/>
</dbReference>
<evidence type="ECO:0000256" key="3">
    <source>
        <dbReference type="ARBA" id="ARBA00022691"/>
    </source>
</evidence>